<gene>
    <name evidence="3" type="ORF">L596_017532</name>
</gene>
<evidence type="ECO:0000313" key="3">
    <source>
        <dbReference type="EMBL" id="TKR76390.1"/>
    </source>
</evidence>
<evidence type="ECO:0000256" key="1">
    <source>
        <dbReference type="SAM" id="MobiDB-lite"/>
    </source>
</evidence>
<accession>A0A4U5N2A3</accession>
<reference evidence="3 4" key="2">
    <citation type="journal article" date="2019" name="G3 (Bethesda)">
        <title>Hybrid Assembly of the Genome of the Entomopathogenic Nematode Steinernema carpocapsae Identifies the X-Chromosome.</title>
        <authorList>
            <person name="Serra L."/>
            <person name="Macchietto M."/>
            <person name="Macias-Munoz A."/>
            <person name="McGill C.J."/>
            <person name="Rodriguez I.M."/>
            <person name="Rodriguez B."/>
            <person name="Murad R."/>
            <person name="Mortazavi A."/>
        </authorList>
    </citation>
    <scope>NUCLEOTIDE SEQUENCE [LARGE SCALE GENOMIC DNA]</scope>
    <source>
        <strain evidence="3 4">ALL</strain>
    </source>
</reference>
<evidence type="ECO:0000313" key="4">
    <source>
        <dbReference type="Proteomes" id="UP000298663"/>
    </source>
</evidence>
<proteinExistence type="predicted"/>
<comment type="caution">
    <text evidence="3">The sequence shown here is derived from an EMBL/GenBank/DDBJ whole genome shotgun (WGS) entry which is preliminary data.</text>
</comment>
<name>A0A4U5N2A3_STECR</name>
<feature type="chain" id="PRO_5021007092" evidence="2">
    <location>
        <begin position="19"/>
        <end position="412"/>
    </location>
</feature>
<reference evidence="3 4" key="1">
    <citation type="journal article" date="2015" name="Genome Biol.">
        <title>Comparative genomics of Steinernema reveals deeply conserved gene regulatory networks.</title>
        <authorList>
            <person name="Dillman A.R."/>
            <person name="Macchietto M."/>
            <person name="Porter C.F."/>
            <person name="Rogers A."/>
            <person name="Williams B."/>
            <person name="Antoshechkin I."/>
            <person name="Lee M.M."/>
            <person name="Goodwin Z."/>
            <person name="Lu X."/>
            <person name="Lewis E.E."/>
            <person name="Goodrich-Blair H."/>
            <person name="Stock S.P."/>
            <person name="Adams B.J."/>
            <person name="Sternberg P.W."/>
            <person name="Mortazavi A."/>
        </authorList>
    </citation>
    <scope>NUCLEOTIDE SEQUENCE [LARGE SCALE GENOMIC DNA]</scope>
    <source>
        <strain evidence="3 4">ALL</strain>
    </source>
</reference>
<dbReference type="Proteomes" id="UP000298663">
    <property type="component" value="Unassembled WGS sequence"/>
</dbReference>
<keyword evidence="4" id="KW-1185">Reference proteome</keyword>
<organism evidence="3 4">
    <name type="scientific">Steinernema carpocapsae</name>
    <name type="common">Entomopathogenic nematode</name>
    <dbReference type="NCBI Taxonomy" id="34508"/>
    <lineage>
        <taxon>Eukaryota</taxon>
        <taxon>Metazoa</taxon>
        <taxon>Ecdysozoa</taxon>
        <taxon>Nematoda</taxon>
        <taxon>Chromadorea</taxon>
        <taxon>Rhabditida</taxon>
        <taxon>Tylenchina</taxon>
        <taxon>Panagrolaimomorpha</taxon>
        <taxon>Strongyloidoidea</taxon>
        <taxon>Steinernematidae</taxon>
        <taxon>Steinernema</taxon>
    </lineage>
</organism>
<feature type="signal peptide" evidence="2">
    <location>
        <begin position="1"/>
        <end position="18"/>
    </location>
</feature>
<feature type="region of interest" description="Disordered" evidence="1">
    <location>
        <begin position="236"/>
        <end position="269"/>
    </location>
</feature>
<dbReference type="AlphaFoldDB" id="A0A4U5N2A3"/>
<evidence type="ECO:0000256" key="2">
    <source>
        <dbReference type="SAM" id="SignalP"/>
    </source>
</evidence>
<protein>
    <submittedName>
        <fullName evidence="3">Uncharacterized protein</fullName>
    </submittedName>
</protein>
<sequence>MRACLVFLPIASLTFGLAKNLEDEESPEEESIYDDFPRRRLIRGFENRTAFREGIKSSWTRQRLEDFDIPDLKLMNDDEEEENKFKDCKANIGKLIDPVQAKALREYRQRGTVKPSKTIKQLESIAIENLELMDEKTIMKFKKCEADVDELVKITTTAFTIRSTTPAEPLTTTWMSTTTEIPVTTSAETPTTKTTSKAANLKRRVTRSKPRPRPDLGRVPILLYLSLRAKTRFRPLRNRHSGPGTTLIDLENRRSKRNRSMKQNRPPPLQNTFWVQWKSPCSLSRFFNSSASSALSSSLRIASAWSLLNSQVRTIKRSRPTAHFNFRSRPDRRMSGSAQVWIPIVYLIVRRATTTMANIHTTPITLPCMFAARNDAASYASLFLLRSSPLRLEQPGSQNEAFKASAGRPLLG</sequence>
<dbReference type="EMBL" id="AZBU02000005">
    <property type="protein sequence ID" value="TKR76390.1"/>
    <property type="molecule type" value="Genomic_DNA"/>
</dbReference>
<keyword evidence="2" id="KW-0732">Signal</keyword>